<keyword evidence="2" id="KW-1185">Reference proteome</keyword>
<dbReference type="Gene3D" id="2.60.120.620">
    <property type="entry name" value="q2cbj1_9rhob like domain"/>
    <property type="match status" value="1"/>
</dbReference>
<comment type="caution">
    <text evidence="1">The sequence shown here is derived from an EMBL/GenBank/DDBJ whole genome shotgun (WGS) entry which is preliminary data.</text>
</comment>
<evidence type="ECO:0000313" key="1">
    <source>
        <dbReference type="EMBL" id="MBB3229619.1"/>
    </source>
</evidence>
<dbReference type="RefSeq" id="WP_183382126.1">
    <property type="nucleotide sequence ID" value="NZ_JACHXR010000001.1"/>
</dbReference>
<dbReference type="GO" id="GO:0051213">
    <property type="term" value="F:dioxygenase activity"/>
    <property type="evidence" value="ECO:0007669"/>
    <property type="project" value="InterPro"/>
</dbReference>
<reference evidence="1 2" key="1">
    <citation type="submission" date="2020-08" db="EMBL/GenBank/DDBJ databases">
        <title>Genomic Encyclopedia of Type Strains, Phase III (KMG-III): the genomes of soil and plant-associated and newly described type strains.</title>
        <authorList>
            <person name="Whitman W."/>
        </authorList>
    </citation>
    <scope>NUCLEOTIDE SEQUENCE [LARGE SCALE GENOMIC DNA]</scope>
    <source>
        <strain evidence="1 2">CECT 7744</strain>
    </source>
</reference>
<accession>A0A7W5EQI2</accession>
<organism evidence="1 2">
    <name type="scientific">Halomonas stenophila</name>
    <dbReference type="NCBI Taxonomy" id="795312"/>
    <lineage>
        <taxon>Bacteria</taxon>
        <taxon>Pseudomonadati</taxon>
        <taxon>Pseudomonadota</taxon>
        <taxon>Gammaproteobacteria</taxon>
        <taxon>Oceanospirillales</taxon>
        <taxon>Halomonadaceae</taxon>
        <taxon>Halomonas</taxon>
    </lineage>
</organism>
<dbReference type="Proteomes" id="UP000518892">
    <property type="component" value="Unassembled WGS sequence"/>
</dbReference>
<evidence type="ECO:0000313" key="2">
    <source>
        <dbReference type="Proteomes" id="UP000518892"/>
    </source>
</evidence>
<gene>
    <name evidence="1" type="ORF">FHR97_000434</name>
</gene>
<evidence type="ECO:0008006" key="3">
    <source>
        <dbReference type="Google" id="ProtNLM"/>
    </source>
</evidence>
<dbReference type="EMBL" id="JACHXR010000001">
    <property type="protein sequence ID" value="MBB3229619.1"/>
    <property type="molecule type" value="Genomic_DNA"/>
</dbReference>
<protein>
    <recommendedName>
        <fullName evidence="3">2OG-Fe dioxygenase family protein</fullName>
    </recommendedName>
</protein>
<dbReference type="InterPro" id="IPR018724">
    <property type="entry name" value="2OG-Fe_dioxygenase"/>
</dbReference>
<sequence>MKLESLKYGYQPSSLLVSSLSSYWPAGVTDDLARQDWALTDVREQLDLGAWQAATTDLPRDPYVNRRWKRMSWLALDEDGEMKEMGPCPMAQGGAFNDAASMADRLRYYAPLTEAFMARADVKSFVKAWARLWGLQANEPILMQITGVRGEGQVDPLQGQGIHADGCKALSIMVVRRENLAGGENHLYVDKAGSRRLADLSLAPGDVLHLRDDKLFHSVDAITQQDPRVPFERFIVIINSRFVDPFQNRILRRHFPEAILHDAGR</sequence>
<dbReference type="Pfam" id="PF10014">
    <property type="entry name" value="2OG-Fe_Oxy_2"/>
    <property type="match status" value="1"/>
</dbReference>
<dbReference type="AlphaFoldDB" id="A0A7W5EQI2"/>
<name>A0A7W5EQI2_9GAMM</name>
<proteinExistence type="predicted"/>